<evidence type="ECO:0000313" key="11">
    <source>
        <dbReference type="Proteomes" id="UP000669239"/>
    </source>
</evidence>
<dbReference type="InterPro" id="IPR009010">
    <property type="entry name" value="Asp_de-COase-like_dom_sf"/>
</dbReference>
<dbReference type="InterPro" id="IPR006657">
    <property type="entry name" value="MoPterin_dinucl-bd_dom"/>
</dbReference>
<dbReference type="RefSeq" id="WP_165643189.1">
    <property type="nucleotide sequence ID" value="NZ_JAAITT010000071.1"/>
</dbReference>
<dbReference type="Gene3D" id="3.40.228.10">
    <property type="entry name" value="Dimethylsulfoxide Reductase, domain 2"/>
    <property type="match status" value="1"/>
</dbReference>
<dbReference type="Pfam" id="PF04879">
    <property type="entry name" value="Molybdop_Fe4S4"/>
    <property type="match status" value="1"/>
</dbReference>
<protein>
    <submittedName>
        <fullName evidence="9">Molybdopterin-dependent oxidoreductase</fullName>
    </submittedName>
</protein>
<dbReference type="PROSITE" id="PS00490">
    <property type="entry name" value="MOLYBDOPTERIN_PROK_2"/>
    <property type="match status" value="1"/>
</dbReference>
<proteinExistence type="inferred from homology"/>
<comment type="cofactor">
    <cofactor evidence="1">
        <name>Mo-bis(molybdopterin guanine dinucleotide)</name>
        <dbReference type="ChEBI" id="CHEBI:60539"/>
    </cofactor>
</comment>
<evidence type="ECO:0000256" key="3">
    <source>
        <dbReference type="ARBA" id="ARBA00022505"/>
    </source>
</evidence>
<evidence type="ECO:0000259" key="8">
    <source>
        <dbReference type="PROSITE" id="PS51669"/>
    </source>
</evidence>
<comment type="caution">
    <text evidence="9">The sequence shown here is derived from an EMBL/GenBank/DDBJ whole genome shotgun (WGS) entry which is preliminary data.</text>
</comment>
<evidence type="ECO:0000313" key="10">
    <source>
        <dbReference type="EMBL" id="NSJ52415.1"/>
    </source>
</evidence>
<dbReference type="PANTHER" id="PTHR43742">
    <property type="entry name" value="TRIMETHYLAMINE-N-OXIDE REDUCTASE"/>
    <property type="match status" value="1"/>
</dbReference>
<evidence type="ECO:0000256" key="5">
    <source>
        <dbReference type="ARBA" id="ARBA00023002"/>
    </source>
</evidence>
<sequence>MDDRNRLMKAKIPCRETGIQIKRTICDICAPNFHCGIDAYVKDGKVIKVEGTKEHPMNHGLLCTKGAANREYIYRKDRLMTPLRRVGERGEGRFEPISWETAYREIQEQFNAIKEKDGADAVAFFAGYSKWFRPLLKRLAFSFGSSNYGTESSCCWHASDVAWETMANGFAVPDMGRTNTYLGWGYNPYYSNHLGIRGMEAYKARGGKLIIVDVKKTLAAKKFADIFIQVKPGTDGALALGMAKIMIDNGWTDKEYIEKHTHGYEAFAEYVKEFNLEKVERITGADPKMVYEAAKLFATNGPASIHQSASPITQHKNGLQNYRAMNALLGLTGNFDCPGGNFPIMPFSFVYQISGFKTREAQYYEDVRPERTRPLVGELTYPLWGKCVDEMQAIDLSRQILEGSPYPIKGLFGQGMNILMFPDTDLLCEALKKLDFFVAVDLFETPTTRYADIVLPACSSFERSECRVYGGGYAYMTEPVIEPLGESRSDVVILKELAGYLAPQDELLCQGYEAFVDYAFADLSVSVADMKASDLPIHVQEARPPVIGETRIHGCHTPSGKFEFDSELIKSIPKEFGLDSLPTYREEFEDIRAGREFILSTGVRIPNAIHSRLHDVPWLRGLRPNPMADINDEDAARLGIGQGDDIRIETVRSSVQVKANVTSTVMKGTVHLYHGYKEANANALLPANWTDPYSGYPAYKSIGCNIVKC</sequence>
<keyword evidence="4" id="KW-0479">Metal-binding</keyword>
<dbReference type="Proteomes" id="UP000669239">
    <property type="component" value="Unassembled WGS sequence"/>
</dbReference>
<comment type="similarity">
    <text evidence="2">Belongs to the prokaryotic molybdopterin-containing oxidoreductase family.</text>
</comment>
<evidence type="ECO:0000256" key="6">
    <source>
        <dbReference type="ARBA" id="ARBA00023004"/>
    </source>
</evidence>
<dbReference type="GO" id="GO:0051536">
    <property type="term" value="F:iron-sulfur cluster binding"/>
    <property type="evidence" value="ECO:0007669"/>
    <property type="project" value="UniProtKB-KW"/>
</dbReference>
<evidence type="ECO:0000256" key="7">
    <source>
        <dbReference type="ARBA" id="ARBA00023014"/>
    </source>
</evidence>
<dbReference type="Gene3D" id="2.40.40.20">
    <property type="match status" value="1"/>
</dbReference>
<keyword evidence="3" id="KW-0500">Molybdenum</keyword>
<keyword evidence="5" id="KW-0560">Oxidoreductase</keyword>
<dbReference type="EMBL" id="JAAITT010000071">
    <property type="protein sequence ID" value="NSJ52415.1"/>
    <property type="molecule type" value="Genomic_DNA"/>
</dbReference>
<keyword evidence="11" id="KW-1185">Reference proteome</keyword>
<dbReference type="SUPFAM" id="SSF50692">
    <property type="entry name" value="ADC-like"/>
    <property type="match status" value="1"/>
</dbReference>
<evidence type="ECO:0000256" key="1">
    <source>
        <dbReference type="ARBA" id="ARBA00001942"/>
    </source>
</evidence>
<dbReference type="Gene3D" id="2.20.25.90">
    <property type="entry name" value="ADC-like domains"/>
    <property type="match status" value="1"/>
</dbReference>
<organism evidence="9 12">
    <name type="scientific">Enterocloster aldenensis</name>
    <dbReference type="NCBI Taxonomy" id="358742"/>
    <lineage>
        <taxon>Bacteria</taxon>
        <taxon>Bacillati</taxon>
        <taxon>Bacillota</taxon>
        <taxon>Clostridia</taxon>
        <taxon>Lachnospirales</taxon>
        <taxon>Lachnospiraceae</taxon>
        <taxon>Enterocloster</taxon>
    </lineage>
</organism>
<dbReference type="SMART" id="SM00926">
    <property type="entry name" value="Molybdop_Fe4S4"/>
    <property type="match status" value="1"/>
</dbReference>
<gene>
    <name evidence="10" type="ORF">G5B36_27580</name>
    <name evidence="9" type="ORF">L0N08_27825</name>
</gene>
<dbReference type="PROSITE" id="PS51669">
    <property type="entry name" value="4FE4S_MOW_BIS_MGD"/>
    <property type="match status" value="1"/>
</dbReference>
<evidence type="ECO:0000256" key="2">
    <source>
        <dbReference type="ARBA" id="ARBA00010312"/>
    </source>
</evidence>
<keyword evidence="6" id="KW-0408">Iron</keyword>
<feature type="domain" description="4Fe-4S Mo/W bis-MGD-type" evidence="8">
    <location>
        <begin position="19"/>
        <end position="77"/>
    </location>
</feature>
<dbReference type="Gene3D" id="3.40.50.740">
    <property type="match status" value="1"/>
</dbReference>
<keyword evidence="7" id="KW-0411">Iron-sulfur</keyword>
<dbReference type="GO" id="GO:0016491">
    <property type="term" value="F:oxidoreductase activity"/>
    <property type="evidence" value="ECO:0007669"/>
    <property type="project" value="UniProtKB-KW"/>
</dbReference>
<evidence type="ECO:0000313" key="12">
    <source>
        <dbReference type="Proteomes" id="UP001299608"/>
    </source>
</evidence>
<dbReference type="InterPro" id="IPR006655">
    <property type="entry name" value="Mopterin_OxRdtase_prok_CS"/>
</dbReference>
<evidence type="ECO:0000313" key="9">
    <source>
        <dbReference type="EMBL" id="MCG4749222.1"/>
    </source>
</evidence>
<dbReference type="GO" id="GO:0043546">
    <property type="term" value="F:molybdopterin cofactor binding"/>
    <property type="evidence" value="ECO:0007669"/>
    <property type="project" value="InterPro"/>
</dbReference>
<accession>A0AAW5C550</accession>
<dbReference type="SUPFAM" id="SSF53706">
    <property type="entry name" value="Formate dehydrogenase/DMSO reductase, domains 1-3"/>
    <property type="match status" value="1"/>
</dbReference>
<dbReference type="InterPro" id="IPR006963">
    <property type="entry name" value="Mopterin_OxRdtase_4Fe-4S_dom"/>
</dbReference>
<evidence type="ECO:0000256" key="4">
    <source>
        <dbReference type="ARBA" id="ARBA00022723"/>
    </source>
</evidence>
<reference evidence="10" key="2">
    <citation type="submission" date="2020-02" db="EMBL/GenBank/DDBJ databases">
        <authorList>
            <person name="Littmann E."/>
            <person name="Sorbara M."/>
        </authorList>
    </citation>
    <scope>NUCLEOTIDE SEQUENCE</scope>
    <source>
        <strain evidence="10">MSK.1.17</strain>
    </source>
</reference>
<dbReference type="GO" id="GO:0046872">
    <property type="term" value="F:metal ion binding"/>
    <property type="evidence" value="ECO:0007669"/>
    <property type="project" value="UniProtKB-KW"/>
</dbReference>
<dbReference type="PANTHER" id="PTHR43742:SF6">
    <property type="entry name" value="OXIDOREDUCTASE YYAE-RELATED"/>
    <property type="match status" value="1"/>
</dbReference>
<dbReference type="InterPro" id="IPR006656">
    <property type="entry name" value="Mopterin_OxRdtase"/>
</dbReference>
<dbReference type="EMBL" id="JAKNGE010000056">
    <property type="protein sequence ID" value="MCG4749222.1"/>
    <property type="molecule type" value="Genomic_DNA"/>
</dbReference>
<reference evidence="10 11" key="1">
    <citation type="journal article" date="2020" name="Cell Host Microbe">
        <title>Functional and Genomic Variation between Human-Derived Isolates of Lachnospiraceae Reveals Inter- and Intra-Species Diversity.</title>
        <authorList>
            <person name="Sorbara M.T."/>
            <person name="Littmann E.R."/>
            <person name="Fontana E."/>
            <person name="Moody T.U."/>
            <person name="Kohout C.E."/>
            <person name="Gjonbalaj M."/>
            <person name="Eaton V."/>
            <person name="Seok R."/>
            <person name="Leiner I.M."/>
            <person name="Pamer E.G."/>
        </authorList>
    </citation>
    <scope>NUCLEOTIDE SEQUENCE [LARGE SCALE GENOMIC DNA]</scope>
    <source>
        <strain evidence="10 11">MSK.1.17</strain>
    </source>
</reference>
<name>A0AAW5C550_9FIRM</name>
<dbReference type="Pfam" id="PF00384">
    <property type="entry name" value="Molybdopterin"/>
    <property type="match status" value="1"/>
</dbReference>
<dbReference type="Proteomes" id="UP001299608">
    <property type="component" value="Unassembled WGS sequence"/>
</dbReference>
<reference evidence="9" key="3">
    <citation type="submission" date="2022-01" db="EMBL/GenBank/DDBJ databases">
        <title>Collection of gut derived symbiotic bacterial strains cultured from healthy donors.</title>
        <authorList>
            <person name="Lin H."/>
            <person name="Kohout C."/>
            <person name="Waligurski E."/>
            <person name="Pamer E.G."/>
        </authorList>
    </citation>
    <scope>NUCLEOTIDE SEQUENCE</scope>
    <source>
        <strain evidence="9">DFI.6.55</strain>
    </source>
</reference>
<dbReference type="InterPro" id="IPR050612">
    <property type="entry name" value="Prok_Mopterin_Oxidored"/>
</dbReference>
<dbReference type="Pfam" id="PF01568">
    <property type="entry name" value="Molydop_binding"/>
    <property type="match status" value="1"/>
</dbReference>
<dbReference type="AlphaFoldDB" id="A0AAW5C550"/>